<dbReference type="RefSeq" id="WP_150413436.1">
    <property type="nucleotide sequence ID" value="NZ_VYQF01000001.1"/>
</dbReference>
<comment type="caution">
    <text evidence="1">The sequence shown here is derived from an EMBL/GenBank/DDBJ whole genome shotgun (WGS) entry which is preliminary data.</text>
</comment>
<name>A0A5J5ILB8_9BACT</name>
<sequence length="115" mass="13062">MNKYSKIALVIFLICGVYALTFADRGGFVKKNKTRLNIATTGTLKNSIAFNLKSGIVYKGSFFLNKQQIGNSYISDAFVSYKKGNTIYILPYKQKVIIPEYTQKDGYKLIIRSRK</sequence>
<accession>A0A5J5ILB8</accession>
<dbReference type="AlphaFoldDB" id="A0A5J5ILB8"/>
<gene>
    <name evidence="1" type="ORF">FW778_04705</name>
</gene>
<evidence type="ECO:0000313" key="1">
    <source>
        <dbReference type="EMBL" id="KAA9041338.1"/>
    </source>
</evidence>
<dbReference type="EMBL" id="VYQF01000001">
    <property type="protein sequence ID" value="KAA9041338.1"/>
    <property type="molecule type" value="Genomic_DNA"/>
</dbReference>
<protein>
    <submittedName>
        <fullName evidence="1">Uncharacterized protein</fullName>
    </submittedName>
</protein>
<organism evidence="1 2">
    <name type="scientific">Ginsengibacter hankyongi</name>
    <dbReference type="NCBI Taxonomy" id="2607284"/>
    <lineage>
        <taxon>Bacteria</taxon>
        <taxon>Pseudomonadati</taxon>
        <taxon>Bacteroidota</taxon>
        <taxon>Chitinophagia</taxon>
        <taxon>Chitinophagales</taxon>
        <taxon>Chitinophagaceae</taxon>
        <taxon>Ginsengibacter</taxon>
    </lineage>
</organism>
<dbReference type="Proteomes" id="UP000326903">
    <property type="component" value="Unassembled WGS sequence"/>
</dbReference>
<evidence type="ECO:0000313" key="2">
    <source>
        <dbReference type="Proteomes" id="UP000326903"/>
    </source>
</evidence>
<reference evidence="1 2" key="1">
    <citation type="submission" date="2019-09" db="EMBL/GenBank/DDBJ databases">
        <title>Draft genome sequence of Ginsengibacter sp. BR5-29.</title>
        <authorList>
            <person name="Im W.-T."/>
        </authorList>
    </citation>
    <scope>NUCLEOTIDE SEQUENCE [LARGE SCALE GENOMIC DNA]</scope>
    <source>
        <strain evidence="1 2">BR5-29</strain>
    </source>
</reference>
<keyword evidence="2" id="KW-1185">Reference proteome</keyword>
<proteinExistence type="predicted"/>